<accession>A0A562ZLW9</accession>
<sequence length="119" mass="12388">MTSILKRAVCRTLVVSLMTLSFQSAQAGLIGAEQAAGAPATAERALVLGALERAEVGDQLRLAGVDPAAARERVNAMTDQEVRTLAQDIQAAPAGAASGWGILAVVLVAALIWYYAIRK</sequence>
<reference evidence="3 4" key="1">
    <citation type="submission" date="2019-07" db="EMBL/GenBank/DDBJ databases">
        <title>Caenimonas sedimenti sp. nov., isolated from activated sludge.</title>
        <authorList>
            <person name="Xu J."/>
        </authorList>
    </citation>
    <scope>NUCLEOTIDE SEQUENCE [LARGE SCALE GENOMIC DNA]</scope>
    <source>
        <strain evidence="3 4">HX-9-20</strain>
    </source>
</reference>
<name>A0A562ZLW9_9BURK</name>
<feature type="chain" id="PRO_5021702414" description="PA2779 family protein" evidence="2">
    <location>
        <begin position="28"/>
        <end position="119"/>
    </location>
</feature>
<evidence type="ECO:0000256" key="1">
    <source>
        <dbReference type="SAM" id="Phobius"/>
    </source>
</evidence>
<feature type="transmembrane region" description="Helical" evidence="1">
    <location>
        <begin position="97"/>
        <end position="117"/>
    </location>
</feature>
<keyword evidence="1" id="KW-0812">Transmembrane</keyword>
<dbReference type="Proteomes" id="UP000318199">
    <property type="component" value="Unassembled WGS sequence"/>
</dbReference>
<dbReference type="EMBL" id="VOBQ01000015">
    <property type="protein sequence ID" value="TWO69407.1"/>
    <property type="molecule type" value="Genomic_DNA"/>
</dbReference>
<dbReference type="Pfam" id="PF20332">
    <property type="entry name" value="DUF6627"/>
    <property type="match status" value="1"/>
</dbReference>
<dbReference type="OrthoDB" id="7651521at2"/>
<dbReference type="AlphaFoldDB" id="A0A562ZLW9"/>
<evidence type="ECO:0000313" key="4">
    <source>
        <dbReference type="Proteomes" id="UP000318199"/>
    </source>
</evidence>
<keyword evidence="1" id="KW-0472">Membrane</keyword>
<dbReference type="NCBIfam" id="NF033919">
    <property type="entry name" value="PA2779_fam"/>
    <property type="match status" value="1"/>
</dbReference>
<protein>
    <recommendedName>
        <fullName evidence="5">PA2779 family protein</fullName>
    </recommendedName>
</protein>
<comment type="caution">
    <text evidence="3">The sequence shown here is derived from an EMBL/GenBank/DDBJ whole genome shotgun (WGS) entry which is preliminary data.</text>
</comment>
<evidence type="ECO:0008006" key="5">
    <source>
        <dbReference type="Google" id="ProtNLM"/>
    </source>
</evidence>
<organism evidence="3 4">
    <name type="scientific">Caenimonas sedimenti</name>
    <dbReference type="NCBI Taxonomy" id="2596921"/>
    <lineage>
        <taxon>Bacteria</taxon>
        <taxon>Pseudomonadati</taxon>
        <taxon>Pseudomonadota</taxon>
        <taxon>Betaproteobacteria</taxon>
        <taxon>Burkholderiales</taxon>
        <taxon>Comamonadaceae</taxon>
        <taxon>Caenimonas</taxon>
    </lineage>
</organism>
<proteinExistence type="predicted"/>
<keyword evidence="1" id="KW-1133">Transmembrane helix</keyword>
<keyword evidence="4" id="KW-1185">Reference proteome</keyword>
<keyword evidence="2" id="KW-0732">Signal</keyword>
<dbReference type="InterPro" id="IPR046735">
    <property type="entry name" value="PA2779-like"/>
</dbReference>
<feature type="signal peptide" evidence="2">
    <location>
        <begin position="1"/>
        <end position="27"/>
    </location>
</feature>
<gene>
    <name evidence="3" type="ORF">FN976_19145</name>
</gene>
<evidence type="ECO:0000256" key="2">
    <source>
        <dbReference type="SAM" id="SignalP"/>
    </source>
</evidence>
<dbReference type="RefSeq" id="WP_145894665.1">
    <property type="nucleotide sequence ID" value="NZ_VOBQ01000015.1"/>
</dbReference>
<evidence type="ECO:0000313" key="3">
    <source>
        <dbReference type="EMBL" id="TWO69407.1"/>
    </source>
</evidence>